<dbReference type="CDD" id="cd00085">
    <property type="entry name" value="HNHc"/>
    <property type="match status" value="1"/>
</dbReference>
<dbReference type="Gene3D" id="1.10.30.50">
    <property type="match status" value="1"/>
</dbReference>
<dbReference type="InterPro" id="IPR003615">
    <property type="entry name" value="HNH_nuc"/>
</dbReference>
<dbReference type="AlphaFoldDB" id="C7NJL2"/>
<keyword evidence="3" id="KW-0540">Nuclease</keyword>
<dbReference type="EMBL" id="CP001686">
    <property type="protein sequence ID" value="ACV05342.1"/>
    <property type="molecule type" value="Genomic_DNA"/>
</dbReference>
<organism evidence="3 4">
    <name type="scientific">Kytococcus sedentarius (strain ATCC 14392 / DSM 20547 / JCM 11482 / CCUG 33030 / NBRC 15357 / NCTC 11040 / CCM 314 / 541)</name>
    <name type="common">Micrococcus sedentarius</name>
    <dbReference type="NCBI Taxonomy" id="478801"/>
    <lineage>
        <taxon>Bacteria</taxon>
        <taxon>Bacillati</taxon>
        <taxon>Actinomycetota</taxon>
        <taxon>Actinomycetes</taxon>
        <taxon>Micrococcales</taxon>
        <taxon>Kytococcaceae</taxon>
        <taxon>Kytococcus</taxon>
    </lineage>
</organism>
<evidence type="ECO:0000313" key="3">
    <source>
        <dbReference type="EMBL" id="ACV05342.1"/>
    </source>
</evidence>
<evidence type="ECO:0000259" key="2">
    <source>
        <dbReference type="SMART" id="SM00507"/>
    </source>
</evidence>
<evidence type="ECO:0000256" key="1">
    <source>
        <dbReference type="SAM" id="MobiDB-lite"/>
    </source>
</evidence>
<dbReference type="KEGG" id="kse:Ksed_02590"/>
<feature type="domain" description="HNH nuclease" evidence="2">
    <location>
        <begin position="76"/>
        <end position="132"/>
    </location>
</feature>
<protein>
    <submittedName>
        <fullName evidence="3">HNH endonuclease</fullName>
    </submittedName>
</protein>
<dbReference type="STRING" id="478801.Ksed_02590"/>
<dbReference type="Proteomes" id="UP000006666">
    <property type="component" value="Chromosome"/>
</dbReference>
<dbReference type="SMART" id="SM00507">
    <property type="entry name" value="HNHc"/>
    <property type="match status" value="1"/>
</dbReference>
<sequence length="169" mass="18252">MGRPPASNGSPPDEPGSPPTGRGSALGWMPGFGYLDPDHVRKIAIREGSVWQRLVADPLSGHAVSVSPFTYRPTASLARFVRARDGVARDPGCGSFGATEAERCELDHIVPFDVGGTTTADNLQALSRRGHTRKTKRQWEVTGDAGGSLRWTSLAGKRYTSDPLDYRDF</sequence>
<dbReference type="GO" id="GO:0004519">
    <property type="term" value="F:endonuclease activity"/>
    <property type="evidence" value="ECO:0007669"/>
    <property type="project" value="UniProtKB-KW"/>
</dbReference>
<dbReference type="Pfam" id="PF01844">
    <property type="entry name" value="HNH"/>
    <property type="match status" value="1"/>
</dbReference>
<dbReference type="GO" id="GO:0003676">
    <property type="term" value="F:nucleic acid binding"/>
    <property type="evidence" value="ECO:0007669"/>
    <property type="project" value="InterPro"/>
</dbReference>
<dbReference type="InterPro" id="IPR002711">
    <property type="entry name" value="HNH"/>
</dbReference>
<gene>
    <name evidence="3" type="ordered locus">Ksed_02590</name>
</gene>
<name>C7NJL2_KYTSD</name>
<evidence type="ECO:0000313" key="4">
    <source>
        <dbReference type="Proteomes" id="UP000006666"/>
    </source>
</evidence>
<dbReference type="eggNOG" id="COG1403">
    <property type="taxonomic scope" value="Bacteria"/>
</dbReference>
<reference evidence="3 4" key="1">
    <citation type="journal article" date="2009" name="Stand. Genomic Sci.">
        <title>Complete genome sequence of Kytococcus sedentarius type strain (541).</title>
        <authorList>
            <person name="Sims D."/>
            <person name="Brettin T."/>
            <person name="Detter J.C."/>
            <person name="Han C."/>
            <person name="Lapidus A."/>
            <person name="Copeland A."/>
            <person name="Glavina Del Rio T."/>
            <person name="Nolan M."/>
            <person name="Chen F."/>
            <person name="Lucas S."/>
            <person name="Tice H."/>
            <person name="Cheng J.F."/>
            <person name="Bruce D."/>
            <person name="Goodwin L."/>
            <person name="Pitluck S."/>
            <person name="Ovchinnikova G."/>
            <person name="Pati A."/>
            <person name="Ivanova N."/>
            <person name="Mavrommatis K."/>
            <person name="Chen A."/>
            <person name="Palaniappan K."/>
            <person name="D'haeseleer P."/>
            <person name="Chain P."/>
            <person name="Bristow J."/>
            <person name="Eisen J.A."/>
            <person name="Markowitz V."/>
            <person name="Hugenholtz P."/>
            <person name="Schneider S."/>
            <person name="Goker M."/>
            <person name="Pukall R."/>
            <person name="Kyrpides N.C."/>
            <person name="Klenk H.P."/>
        </authorList>
    </citation>
    <scope>NUCLEOTIDE SEQUENCE [LARGE SCALE GENOMIC DNA]</scope>
    <source>
        <strain evidence="4">ATCC 14392 / DSM 20547 / JCM 11482 / CCUG 33030 / NBRC 15357 / NCTC 11040 / CCM 314 / 541</strain>
    </source>
</reference>
<feature type="region of interest" description="Disordered" evidence="1">
    <location>
        <begin position="1"/>
        <end position="28"/>
    </location>
</feature>
<dbReference type="HOGENOM" id="CLU_1576471_0_0_11"/>
<proteinExistence type="predicted"/>
<keyword evidence="4" id="KW-1185">Reference proteome</keyword>
<dbReference type="GO" id="GO:0008270">
    <property type="term" value="F:zinc ion binding"/>
    <property type="evidence" value="ECO:0007669"/>
    <property type="project" value="InterPro"/>
</dbReference>
<keyword evidence="3" id="KW-0378">Hydrolase</keyword>
<accession>C7NJL2</accession>
<keyword evidence="3" id="KW-0255">Endonuclease</keyword>